<evidence type="ECO:0000259" key="1">
    <source>
        <dbReference type="Pfam" id="PF12697"/>
    </source>
</evidence>
<evidence type="ECO:0000313" key="3">
    <source>
        <dbReference type="Proteomes" id="UP000190911"/>
    </source>
</evidence>
<dbReference type="RefSeq" id="WP_079552177.1">
    <property type="nucleotide sequence ID" value="NZ_LT670847.1"/>
</dbReference>
<feature type="domain" description="AB hydrolase-1" evidence="1">
    <location>
        <begin position="9"/>
        <end position="239"/>
    </location>
</feature>
<organism evidence="2 3">
    <name type="scientific">Vreelandella subglaciescola</name>
    <dbReference type="NCBI Taxonomy" id="29571"/>
    <lineage>
        <taxon>Bacteria</taxon>
        <taxon>Pseudomonadati</taxon>
        <taxon>Pseudomonadota</taxon>
        <taxon>Gammaproteobacteria</taxon>
        <taxon>Oceanospirillales</taxon>
        <taxon>Halomonadaceae</taxon>
        <taxon>Vreelandella</taxon>
    </lineage>
</organism>
<dbReference type="InterPro" id="IPR029058">
    <property type="entry name" value="AB_hydrolase_fold"/>
</dbReference>
<reference evidence="2 3" key="1">
    <citation type="submission" date="2016-11" db="EMBL/GenBank/DDBJ databases">
        <authorList>
            <person name="Jaros S."/>
            <person name="Januszkiewicz K."/>
            <person name="Wedrychowicz H."/>
        </authorList>
    </citation>
    <scope>NUCLEOTIDE SEQUENCE [LARGE SCALE GENOMIC DNA]</scope>
    <source>
        <strain evidence="2 3">ACAM 12</strain>
    </source>
</reference>
<dbReference type="SUPFAM" id="SSF53474">
    <property type="entry name" value="alpha/beta-Hydrolases"/>
    <property type="match status" value="1"/>
</dbReference>
<dbReference type="AlphaFoldDB" id="A0A1M7G3E9"/>
<dbReference type="Gene3D" id="3.40.50.1820">
    <property type="entry name" value="alpha/beta hydrolase"/>
    <property type="match status" value="1"/>
</dbReference>
<dbReference type="STRING" id="29571.SAMN05878437_1253"/>
<accession>A0A1M7G3E9</accession>
<keyword evidence="3" id="KW-1185">Reference proteome</keyword>
<proteinExistence type="predicted"/>
<evidence type="ECO:0000313" key="2">
    <source>
        <dbReference type="EMBL" id="SHM10803.1"/>
    </source>
</evidence>
<dbReference type="FunCoup" id="A0A1M7G3E9">
    <property type="interactions" value="175"/>
</dbReference>
<dbReference type="EMBL" id="LT670847">
    <property type="protein sequence ID" value="SHM10803.1"/>
    <property type="molecule type" value="Genomic_DNA"/>
</dbReference>
<dbReference type="InterPro" id="IPR000073">
    <property type="entry name" value="AB_hydrolase_1"/>
</dbReference>
<name>A0A1M7G3E9_9GAMM</name>
<gene>
    <name evidence="2" type="ORF">SAMN05878437_1253</name>
</gene>
<dbReference type="OrthoDB" id="9780744at2"/>
<dbReference type="Proteomes" id="UP000190911">
    <property type="component" value="Chromosome I"/>
</dbReference>
<protein>
    <submittedName>
        <fullName evidence="2">Pimeloyl-[acyl-carrier protein] methyl ester esterase</fullName>
    </submittedName>
</protein>
<dbReference type="Pfam" id="PF12697">
    <property type="entry name" value="Abhydrolase_6"/>
    <property type="match status" value="1"/>
</dbReference>
<sequence>MSTALRLTLLSGWGVDSRIWQSLAPHWPEGVNVTTPNWPGYSLSRDETSTRADTTPALVEPASLTATADAMTDKLAPDSVWVGWSLGGLLATALTAHLPAPQGLILLGAGAHFCTAGGVTPDALADFTRAFERSPTATWRHFLRWQTRGEPSPSAAFRELSSLLGSTPPADTATLAAGLGWLSTLDNRERLAALPCPVTHLAGKNDPLLGAEPQAERLVTRLTQAGHCPMVSQPAALVEVLHRLAAGMTTRPVEAS</sequence>
<dbReference type="InParanoid" id="A0A1M7G3E9"/>